<evidence type="ECO:0000259" key="9">
    <source>
        <dbReference type="Pfam" id="PF16563"/>
    </source>
</evidence>
<comment type="caution">
    <text evidence="10">The sequence shown here is derived from an EMBL/GenBank/DDBJ whole genome shotgun (WGS) entry which is preliminary data.</text>
</comment>
<evidence type="ECO:0000256" key="3">
    <source>
        <dbReference type="ARBA" id="ARBA00023054"/>
    </source>
</evidence>
<dbReference type="Gene3D" id="6.10.250.1650">
    <property type="match status" value="1"/>
</dbReference>
<evidence type="ECO:0000256" key="2">
    <source>
        <dbReference type="ARBA" id="ARBA00023015"/>
    </source>
</evidence>
<evidence type="ECO:0000256" key="1">
    <source>
        <dbReference type="ARBA" id="ARBA00004123"/>
    </source>
</evidence>
<evidence type="ECO:0000256" key="8">
    <source>
        <dbReference type="SAM" id="Phobius"/>
    </source>
</evidence>
<keyword evidence="8" id="KW-1133">Transmembrane helix</keyword>
<dbReference type="EMBL" id="BGZK01001919">
    <property type="protein sequence ID" value="GBP88280.1"/>
    <property type="molecule type" value="Genomic_DNA"/>
</dbReference>
<keyword evidence="3 6" id="KW-0175">Coiled coil</keyword>
<dbReference type="PANTHER" id="PTHR13455:SF7">
    <property type="entry name" value="SIMJANG, ISOFORM E"/>
    <property type="match status" value="1"/>
</dbReference>
<feature type="coiled-coil region" evidence="6">
    <location>
        <begin position="162"/>
        <end position="189"/>
    </location>
</feature>
<keyword evidence="5" id="KW-0539">Nucleus</keyword>
<dbReference type="STRING" id="151549.A0A4C1ZK70"/>
<sequence length="338" mass="36670">MDVDDSAVDLSVRSLPPELSELKALTASGLTITPAQPPPHGVVSVCYGHAQTTEAMLRAQILCFFLLPRHYGRPVSLLHPFQDSEAIAIKKCTTDEKIMWIHCFPDISSKLNDRAVNVSITPSAVPIPEPRSPIHEDDDSSDGENESIPVLRLQQELSSAEIWERERKLRELREKLRAEETKLVLLKKIRQSQQPVLQSTKESNTATGTTLAGSGCVVPPGVTVTPAPPPAHQHAKRSTTNSAASIVPATSVTSGRSSNLPGGATLTPGSYRSQVESCLKFFFIIAIQTIAIVVVICVTGFIMKEKYRSEGLLLEPESIPVVSLHPVGLLLRPESILA</sequence>
<accession>A0A4C1ZK70</accession>
<evidence type="ECO:0000256" key="6">
    <source>
        <dbReference type="SAM" id="Coils"/>
    </source>
</evidence>
<dbReference type="InterPro" id="IPR032346">
    <property type="entry name" value="P66_CC"/>
</dbReference>
<feature type="compositionally biased region" description="Polar residues" evidence="7">
    <location>
        <begin position="238"/>
        <end position="260"/>
    </location>
</feature>
<keyword evidence="2" id="KW-0805">Transcription regulation</keyword>
<dbReference type="Pfam" id="PF16563">
    <property type="entry name" value="P66_CC"/>
    <property type="match status" value="1"/>
</dbReference>
<dbReference type="OrthoDB" id="8186989at2759"/>
<dbReference type="InterPro" id="IPR040386">
    <property type="entry name" value="P66"/>
</dbReference>
<feature type="compositionally biased region" description="Acidic residues" evidence="7">
    <location>
        <begin position="136"/>
        <end position="145"/>
    </location>
</feature>
<feature type="transmembrane region" description="Helical" evidence="8">
    <location>
        <begin position="281"/>
        <end position="303"/>
    </location>
</feature>
<keyword evidence="8" id="KW-0812">Transmembrane</keyword>
<dbReference type="Proteomes" id="UP000299102">
    <property type="component" value="Unassembled WGS sequence"/>
</dbReference>
<comment type="subcellular location">
    <subcellularLocation>
        <location evidence="1">Nucleus</location>
    </subcellularLocation>
</comment>
<evidence type="ECO:0000313" key="11">
    <source>
        <dbReference type="Proteomes" id="UP000299102"/>
    </source>
</evidence>
<dbReference type="AlphaFoldDB" id="A0A4C1ZK70"/>
<keyword evidence="8" id="KW-0472">Membrane</keyword>
<dbReference type="GO" id="GO:0016581">
    <property type="term" value="C:NuRD complex"/>
    <property type="evidence" value="ECO:0007669"/>
    <property type="project" value="TreeGrafter"/>
</dbReference>
<gene>
    <name evidence="10" type="ORF">EVAR_100121_1</name>
</gene>
<name>A0A4C1ZK70_EUMVA</name>
<feature type="region of interest" description="Disordered" evidence="7">
    <location>
        <begin position="220"/>
        <end position="262"/>
    </location>
</feature>
<evidence type="ECO:0000313" key="10">
    <source>
        <dbReference type="EMBL" id="GBP88280.1"/>
    </source>
</evidence>
<protein>
    <recommendedName>
        <fullName evidence="9">Transcriptional repressor p66 coiled-coil MBD2-interaction domain-containing protein</fullName>
    </recommendedName>
</protein>
<evidence type="ECO:0000256" key="5">
    <source>
        <dbReference type="ARBA" id="ARBA00023242"/>
    </source>
</evidence>
<proteinExistence type="predicted"/>
<reference evidence="10 11" key="1">
    <citation type="journal article" date="2019" name="Commun. Biol.">
        <title>The bagworm genome reveals a unique fibroin gene that provides high tensile strength.</title>
        <authorList>
            <person name="Kono N."/>
            <person name="Nakamura H."/>
            <person name="Ohtoshi R."/>
            <person name="Tomita M."/>
            <person name="Numata K."/>
            <person name="Arakawa K."/>
        </authorList>
    </citation>
    <scope>NUCLEOTIDE SEQUENCE [LARGE SCALE GENOMIC DNA]</scope>
</reference>
<keyword evidence="4" id="KW-0804">Transcription</keyword>
<organism evidence="10 11">
    <name type="scientific">Eumeta variegata</name>
    <name type="common">Bagworm moth</name>
    <name type="synonym">Eumeta japonica</name>
    <dbReference type="NCBI Taxonomy" id="151549"/>
    <lineage>
        <taxon>Eukaryota</taxon>
        <taxon>Metazoa</taxon>
        <taxon>Ecdysozoa</taxon>
        <taxon>Arthropoda</taxon>
        <taxon>Hexapoda</taxon>
        <taxon>Insecta</taxon>
        <taxon>Pterygota</taxon>
        <taxon>Neoptera</taxon>
        <taxon>Endopterygota</taxon>
        <taxon>Lepidoptera</taxon>
        <taxon>Glossata</taxon>
        <taxon>Ditrysia</taxon>
        <taxon>Tineoidea</taxon>
        <taxon>Psychidae</taxon>
        <taxon>Oiketicinae</taxon>
        <taxon>Eumeta</taxon>
    </lineage>
</organism>
<dbReference type="GO" id="GO:0000122">
    <property type="term" value="P:negative regulation of transcription by RNA polymerase II"/>
    <property type="evidence" value="ECO:0007669"/>
    <property type="project" value="InterPro"/>
</dbReference>
<dbReference type="PANTHER" id="PTHR13455">
    <property type="entry name" value="TRANSCRIPTIONAL REPRESSOR P66-RELATED"/>
    <property type="match status" value="1"/>
</dbReference>
<feature type="domain" description="Transcriptional repressor p66 coiled-coil MBD2-interaction" evidence="9">
    <location>
        <begin position="160"/>
        <end position="203"/>
    </location>
</feature>
<feature type="region of interest" description="Disordered" evidence="7">
    <location>
        <begin position="122"/>
        <end position="146"/>
    </location>
</feature>
<evidence type="ECO:0000256" key="4">
    <source>
        <dbReference type="ARBA" id="ARBA00023163"/>
    </source>
</evidence>
<keyword evidence="11" id="KW-1185">Reference proteome</keyword>
<evidence type="ECO:0000256" key="7">
    <source>
        <dbReference type="SAM" id="MobiDB-lite"/>
    </source>
</evidence>